<dbReference type="STRING" id="356305.SAMN05421841_0482"/>
<organism evidence="1 2">
    <name type="scientific">Chryseobacterium wanjuense</name>
    <dbReference type="NCBI Taxonomy" id="356305"/>
    <lineage>
        <taxon>Bacteria</taxon>
        <taxon>Pseudomonadati</taxon>
        <taxon>Bacteroidota</taxon>
        <taxon>Flavobacteriia</taxon>
        <taxon>Flavobacteriales</taxon>
        <taxon>Weeksellaceae</taxon>
        <taxon>Chryseobacterium group</taxon>
        <taxon>Chryseobacterium</taxon>
    </lineage>
</organism>
<protein>
    <submittedName>
        <fullName evidence="1">Uncharacterized protein</fullName>
    </submittedName>
</protein>
<dbReference type="EMBL" id="FOIU01000001">
    <property type="protein sequence ID" value="SEV98379.1"/>
    <property type="molecule type" value="Genomic_DNA"/>
</dbReference>
<dbReference type="AlphaFoldDB" id="A0A1I0NB33"/>
<evidence type="ECO:0000313" key="2">
    <source>
        <dbReference type="Proteomes" id="UP000199469"/>
    </source>
</evidence>
<dbReference type="Proteomes" id="UP000199469">
    <property type="component" value="Unassembled WGS sequence"/>
</dbReference>
<accession>A0A1I0NB33</accession>
<sequence length="373" mass="45525">MKAKINNFYNFLNELRYRFQNILMLGPESFDEDISLLESIYSINKEQFPFDIKTAFEELYTENPDKMEMIFWDKLKESYYNYEQFIELDYQYFKNPDLPEKFQNLFYHSKLLSYNYFAYVSRIYYWYYGRKNEHRSEKEEITVGFLDDYSKIIPDLSESNAMQKIQNYFSLQFEMLENYIKYIYVKNEFHLEVVELRMSDNSFINKRLKKLANEYYSKLEILTNYKDNITKLAMNLRFNYPDFLDNKQPTAKKVTKSQESLKFLYPENVFDSLSPYITEEFKESFRKLIFGELANVVKEITFRGGSNMLVYFLKQRYDEGHLIADSKEQVSEWIIKNFMFYDEEDYKKFKKDTIQKTLMRDCKPPKKEVKYLI</sequence>
<name>A0A1I0NB33_9FLAO</name>
<gene>
    <name evidence="1" type="ORF">SAMN05421841_0482</name>
</gene>
<reference evidence="2" key="1">
    <citation type="submission" date="2016-10" db="EMBL/GenBank/DDBJ databases">
        <authorList>
            <person name="Varghese N."/>
            <person name="Submissions S."/>
        </authorList>
    </citation>
    <scope>NUCLEOTIDE SEQUENCE [LARGE SCALE GENOMIC DNA]</scope>
    <source>
        <strain evidence="2">DSM 17724</strain>
    </source>
</reference>
<keyword evidence="2" id="KW-1185">Reference proteome</keyword>
<evidence type="ECO:0000313" key="1">
    <source>
        <dbReference type="EMBL" id="SEV98379.1"/>
    </source>
</evidence>
<dbReference type="OrthoDB" id="1231135at2"/>
<proteinExistence type="predicted"/>